<feature type="binding site" evidence="10">
    <location>
        <position position="53"/>
    </location>
    <ligand>
        <name>[4Fe-4S] cluster</name>
        <dbReference type="ChEBI" id="CHEBI:49883"/>
        <label>2</label>
    </ligand>
</feature>
<accession>A0A7K3NQS8</accession>
<evidence type="ECO:0000256" key="7">
    <source>
        <dbReference type="ARBA" id="ARBA00023014"/>
    </source>
</evidence>
<evidence type="ECO:0000256" key="4">
    <source>
        <dbReference type="ARBA" id="ARBA00022723"/>
    </source>
</evidence>
<evidence type="ECO:0000256" key="10">
    <source>
        <dbReference type="PIRSR" id="PIRSR005023-1"/>
    </source>
</evidence>
<dbReference type="GO" id="GO:0016151">
    <property type="term" value="F:nickel cation binding"/>
    <property type="evidence" value="ECO:0007669"/>
    <property type="project" value="InterPro"/>
</dbReference>
<feature type="binding site" evidence="10">
    <location>
        <position position="263"/>
    </location>
    <ligand>
        <name>[Ni-4Fe-4S] cluster</name>
        <dbReference type="ChEBI" id="CHEBI:47739"/>
    </ligand>
</feature>
<dbReference type="InterPro" id="IPR011254">
    <property type="entry name" value="Prismane-like_sf"/>
</dbReference>
<dbReference type="GO" id="GO:0043885">
    <property type="term" value="F:anaerobic carbon-monoxide dehydrogenase activity"/>
    <property type="evidence" value="ECO:0007669"/>
    <property type="project" value="UniProtKB-UniRule"/>
</dbReference>
<keyword evidence="3 10" id="KW-0533">Nickel</keyword>
<dbReference type="InterPro" id="IPR016099">
    <property type="entry name" value="Prismane-like_a/b-sand"/>
</dbReference>
<organism evidence="11 12">
    <name type="scientific">Desulfolutivibrio sulfodismutans</name>
    <dbReference type="NCBI Taxonomy" id="63561"/>
    <lineage>
        <taxon>Bacteria</taxon>
        <taxon>Pseudomonadati</taxon>
        <taxon>Thermodesulfobacteriota</taxon>
        <taxon>Desulfovibrionia</taxon>
        <taxon>Desulfovibrionales</taxon>
        <taxon>Desulfovibrionaceae</taxon>
        <taxon>Desulfolutivibrio</taxon>
    </lineage>
</organism>
<dbReference type="NCBIfam" id="TIGR01702">
    <property type="entry name" value="CO_DH_cata"/>
    <property type="match status" value="1"/>
</dbReference>
<feature type="binding site" evidence="10">
    <location>
        <position position="58"/>
    </location>
    <ligand>
        <name>[4Fe-4S] cluster</name>
        <dbReference type="ChEBI" id="CHEBI:49883"/>
        <label>2</label>
    </ligand>
</feature>
<dbReference type="Proteomes" id="UP000469724">
    <property type="component" value="Unassembled WGS sequence"/>
</dbReference>
<keyword evidence="7 9" id="KW-0411">Iron-sulfur</keyword>
<keyword evidence="6 9" id="KW-0408">Iron</keyword>
<dbReference type="AlphaFoldDB" id="A0A7K3NQS8"/>
<evidence type="ECO:0000256" key="3">
    <source>
        <dbReference type="ARBA" id="ARBA00022596"/>
    </source>
</evidence>
<feature type="binding site" evidence="10">
    <location>
        <position position="41"/>
    </location>
    <ligand>
        <name>[4Fe-4S] cluster</name>
        <dbReference type="ChEBI" id="CHEBI:49883"/>
        <label>1</label>
        <note>ligand shared between dimeric partners</note>
    </ligand>
</feature>
<dbReference type="Gene3D" id="3.40.50.2030">
    <property type="match status" value="2"/>
</dbReference>
<evidence type="ECO:0000256" key="1">
    <source>
        <dbReference type="ARBA" id="ARBA00001966"/>
    </source>
</evidence>
<evidence type="ECO:0000256" key="8">
    <source>
        <dbReference type="ARBA" id="ARBA00048733"/>
    </source>
</evidence>
<evidence type="ECO:0000256" key="2">
    <source>
        <dbReference type="ARBA" id="ARBA00022485"/>
    </source>
</evidence>
<keyword evidence="5 9" id="KW-0560">Oxidoreductase</keyword>
<dbReference type="GO" id="GO:0004601">
    <property type="term" value="F:peroxidase activity"/>
    <property type="evidence" value="ECO:0007669"/>
    <property type="project" value="TreeGrafter"/>
</dbReference>
<dbReference type="InterPro" id="IPR004137">
    <property type="entry name" value="HCP/CODH"/>
</dbReference>
<feature type="binding site" evidence="10">
    <location>
        <position position="445"/>
    </location>
    <ligand>
        <name>[Ni-4Fe-4S] cluster</name>
        <dbReference type="ChEBI" id="CHEBI:47739"/>
    </ligand>
</feature>
<dbReference type="SUPFAM" id="SSF56821">
    <property type="entry name" value="Prismane protein-like"/>
    <property type="match status" value="1"/>
</dbReference>
<dbReference type="PANTHER" id="PTHR30109">
    <property type="entry name" value="HYDROXYLAMINE REDUCTASE"/>
    <property type="match status" value="1"/>
</dbReference>
<dbReference type="GO" id="GO:0042542">
    <property type="term" value="P:response to hydrogen peroxide"/>
    <property type="evidence" value="ECO:0007669"/>
    <property type="project" value="TreeGrafter"/>
</dbReference>
<dbReference type="GO" id="GO:0051539">
    <property type="term" value="F:4 iron, 4 sulfur cluster binding"/>
    <property type="evidence" value="ECO:0007669"/>
    <property type="project" value="UniProtKB-UniRule"/>
</dbReference>
<keyword evidence="4 9" id="KW-0479">Metal-binding</keyword>
<dbReference type="PANTHER" id="PTHR30109:SF4">
    <property type="entry name" value="CARBON MONOXIDE DEHYDROGENASE"/>
    <property type="match status" value="1"/>
</dbReference>
<feature type="binding site" evidence="10">
    <location>
        <position position="72"/>
    </location>
    <ligand>
        <name>[4Fe-4S] cluster</name>
        <dbReference type="ChEBI" id="CHEBI:49883"/>
        <label>2</label>
    </ligand>
</feature>
<feature type="binding site" evidence="10">
    <location>
        <position position="337"/>
    </location>
    <ligand>
        <name>[Ni-4Fe-4S] cluster</name>
        <dbReference type="ChEBI" id="CHEBI:47739"/>
    </ligand>
</feature>
<feature type="binding site" evidence="10">
    <location>
        <position position="50"/>
    </location>
    <ligand>
        <name>[4Fe-4S] cluster</name>
        <dbReference type="ChEBI" id="CHEBI:49883"/>
        <label>2</label>
    </ligand>
</feature>
<dbReference type="RefSeq" id="WP_163303520.1">
    <property type="nucleotide sequence ID" value="NZ_JAAGRQ010000102.1"/>
</dbReference>
<dbReference type="InterPro" id="IPR016101">
    <property type="entry name" value="CO_DH_a-bundle"/>
</dbReference>
<dbReference type="Pfam" id="PF03063">
    <property type="entry name" value="Prismane"/>
    <property type="match status" value="1"/>
</dbReference>
<dbReference type="GO" id="GO:0050418">
    <property type="term" value="F:hydroxylamine reductase activity"/>
    <property type="evidence" value="ECO:0007669"/>
    <property type="project" value="TreeGrafter"/>
</dbReference>
<keyword evidence="12" id="KW-1185">Reference proteome</keyword>
<comment type="catalytic activity">
    <reaction evidence="8 9">
        <text>CO + 2 oxidized [2Fe-2S]-[ferredoxin] + H2O = 2 reduced [2Fe-2S]-[ferredoxin] + CO2 + 2 H(+)</text>
        <dbReference type="Rhea" id="RHEA:21040"/>
        <dbReference type="Rhea" id="RHEA-COMP:10000"/>
        <dbReference type="Rhea" id="RHEA-COMP:10001"/>
        <dbReference type="ChEBI" id="CHEBI:15377"/>
        <dbReference type="ChEBI" id="CHEBI:15378"/>
        <dbReference type="ChEBI" id="CHEBI:16526"/>
        <dbReference type="ChEBI" id="CHEBI:17245"/>
        <dbReference type="ChEBI" id="CHEBI:33737"/>
        <dbReference type="ChEBI" id="CHEBI:33738"/>
        <dbReference type="EC" id="1.2.7.4"/>
    </reaction>
</comment>
<keyword evidence="2 9" id="KW-0004">4Fe-4S</keyword>
<sequence length="626" mass="65729">MAKKDLTAYSICSDARAMIKKAREDGVETVWDRLEEQEPQCGFCELGLSCRNCIMGPCRIDPFGNGPKRGVCGADADVIVARNFGRMVAAGAAAHSDHGRDLVETLHAVAQGQTTDYGVRDEAKLRRIAAEVGLEVEGKDVKAVAAALADQFYEDYGFKRGSMSFLGRVPAKRQEVWKKFGITPRGIDRDVVEMMHRTHMGVDNDAVSLCLHAARLSLADGWGGSMIATELSDILFGTPAPATAKVNLGVLKADHVNILVHGHSPIVSEMILAAVRDPGLIAKAKAAGAAGINLAGLCCTGNELLMRQGIPMAGNHLMTELAIVTGAVEVVVVDYQCIMPSLVTVAGCYHSRIVTTSPKAHFTGATHVEFDMHNARQKAIEVVELAIERFTARDQGRVDIPGEPVDIMTGFSNEAILTALGGSAGPLLDAIKAGQIRGAVAVVGCNNPKVKHDYQNSNLIRECIKRDLLVLVTGCVTVSAGKQGLLMPSAADLAGPGLSAVCKALGIPPVLHMGSCVDNSRIIQLCGMLANALGVDISDLPVAAAAPEWYSEKAATIGLYAVASGVFTVLGLAPPILGSKAVTDLAVSGLEGVVGATFAVEGDPVKAAELIDARVRAKRKALGLTP</sequence>
<dbReference type="EMBL" id="JAAGRQ010000102">
    <property type="protein sequence ID" value="NDY58447.1"/>
    <property type="molecule type" value="Genomic_DNA"/>
</dbReference>
<evidence type="ECO:0000256" key="6">
    <source>
        <dbReference type="ARBA" id="ARBA00023004"/>
    </source>
</evidence>
<dbReference type="InterPro" id="IPR010047">
    <property type="entry name" value="CODH"/>
</dbReference>
<comment type="caution">
    <text evidence="11">The sequence shown here is derived from an EMBL/GenBank/DDBJ whole genome shotgun (WGS) entry which is preliminary data.</text>
</comment>
<gene>
    <name evidence="11" type="primary">cooS</name>
    <name evidence="11" type="ORF">G3N56_17070</name>
</gene>
<evidence type="ECO:0000256" key="5">
    <source>
        <dbReference type="ARBA" id="ARBA00023002"/>
    </source>
</evidence>
<feature type="binding site" evidence="10">
    <location>
        <position position="475"/>
    </location>
    <ligand>
        <name>[Ni-4Fe-4S] cluster</name>
        <dbReference type="ChEBI" id="CHEBI:47739"/>
    </ligand>
</feature>
<feature type="binding site" evidence="10">
    <location>
        <position position="516"/>
    </location>
    <ligand>
        <name>[Ni-4Fe-4S] cluster</name>
        <dbReference type="ChEBI" id="CHEBI:47739"/>
    </ligand>
</feature>
<comment type="cofactor">
    <cofactor evidence="1">
        <name>[4Fe-4S] cluster</name>
        <dbReference type="ChEBI" id="CHEBI:49883"/>
    </cofactor>
</comment>
<proteinExistence type="predicted"/>
<evidence type="ECO:0000256" key="9">
    <source>
        <dbReference type="PIRNR" id="PIRNR005023"/>
    </source>
</evidence>
<evidence type="ECO:0000313" key="11">
    <source>
        <dbReference type="EMBL" id="NDY58447.1"/>
    </source>
</evidence>
<dbReference type="EC" id="1.2.7.4" evidence="9"/>
<dbReference type="PIRSF" id="PIRSF005023">
    <property type="entry name" value="CODH"/>
    <property type="match status" value="1"/>
</dbReference>
<dbReference type="GO" id="GO:0006091">
    <property type="term" value="P:generation of precursor metabolites and energy"/>
    <property type="evidence" value="ECO:0007669"/>
    <property type="project" value="InterPro"/>
</dbReference>
<dbReference type="Gene3D" id="1.20.1270.30">
    <property type="match status" value="1"/>
</dbReference>
<protein>
    <recommendedName>
        <fullName evidence="9">Carbon monoxide dehydrogenase</fullName>
        <ecNumber evidence="9">1.2.7.4</ecNumber>
    </recommendedName>
</protein>
<name>A0A7K3NQS8_9BACT</name>
<feature type="binding site" evidence="10">
    <location>
        <position position="299"/>
    </location>
    <ligand>
        <name>[Ni-4Fe-4S] cluster</name>
        <dbReference type="ChEBI" id="CHEBI:47739"/>
    </ligand>
</feature>
<reference evidence="11 12" key="1">
    <citation type="submission" date="2020-02" db="EMBL/GenBank/DDBJ databases">
        <title>Comparative genomics of sulfur disproportionating microorganisms.</title>
        <authorList>
            <person name="Ward L.M."/>
            <person name="Bertran E."/>
            <person name="Johnston D.T."/>
        </authorList>
    </citation>
    <scope>NUCLEOTIDE SEQUENCE [LARGE SCALE GENOMIC DNA]</scope>
    <source>
        <strain evidence="11 12">DSM 3696</strain>
    </source>
</reference>
<evidence type="ECO:0000313" key="12">
    <source>
        <dbReference type="Proteomes" id="UP000469724"/>
    </source>
</evidence>